<dbReference type="InterPro" id="IPR025119">
    <property type="entry name" value="DUF4046"/>
</dbReference>
<name>A0ABR7FQ00_9FIRM</name>
<dbReference type="EMBL" id="JACOOS010000005">
    <property type="protein sequence ID" value="MBC5677278.1"/>
    <property type="molecule type" value="Genomic_DNA"/>
</dbReference>
<keyword evidence="3" id="KW-1185">Reference proteome</keyword>
<dbReference type="Pfam" id="PF13255">
    <property type="entry name" value="DUF4046"/>
    <property type="match status" value="1"/>
</dbReference>
<proteinExistence type="predicted"/>
<dbReference type="Proteomes" id="UP000635828">
    <property type="component" value="Unassembled WGS sequence"/>
</dbReference>
<gene>
    <name evidence="2" type="ORF">H8S22_06540</name>
</gene>
<evidence type="ECO:0000259" key="1">
    <source>
        <dbReference type="Pfam" id="PF13255"/>
    </source>
</evidence>
<sequence length="226" mass="27098">MEKILRIEYEEILLGIRKNFSVSLFHYSKVQNEKNALTILKIAFCDHLKCNVSNIDHYLNQEIIEKMKLSNLLKYIQCPPEINIKKDLWFLKWKMYPETRVMSDRQITIHTYEKILAEDAGKFPKDYFVGTQGMLRFGICLHYMISRYMQFPNIFSAYEAFSDTPQIYQTLKKYRLLGPCKDTFPYPVDALHAILPDSQRDDLLYHLCKFQMLYKEEKKCRKRKSY</sequence>
<protein>
    <recommendedName>
        <fullName evidence="1">DUF4046 domain-containing protein</fullName>
    </recommendedName>
</protein>
<evidence type="ECO:0000313" key="3">
    <source>
        <dbReference type="Proteomes" id="UP000635828"/>
    </source>
</evidence>
<evidence type="ECO:0000313" key="2">
    <source>
        <dbReference type="EMBL" id="MBC5677278.1"/>
    </source>
</evidence>
<comment type="caution">
    <text evidence="2">The sequence shown here is derived from an EMBL/GenBank/DDBJ whole genome shotgun (WGS) entry which is preliminary data.</text>
</comment>
<reference evidence="2 3" key="1">
    <citation type="submission" date="2020-08" db="EMBL/GenBank/DDBJ databases">
        <title>Genome public.</title>
        <authorList>
            <person name="Liu C."/>
            <person name="Sun Q."/>
        </authorList>
    </citation>
    <scope>NUCLEOTIDE SEQUENCE [LARGE SCALE GENOMIC DNA]</scope>
    <source>
        <strain evidence="2 3">NSJ-7</strain>
    </source>
</reference>
<dbReference type="RefSeq" id="WP_024727447.1">
    <property type="nucleotide sequence ID" value="NZ_JACOOS010000005.1"/>
</dbReference>
<organism evidence="2 3">
    <name type="scientific">Anaerostipes hominis</name>
    <name type="common">ex Liu et al. 2021</name>
    <dbReference type="NCBI Taxonomy" id="2763018"/>
    <lineage>
        <taxon>Bacteria</taxon>
        <taxon>Bacillati</taxon>
        <taxon>Bacillota</taxon>
        <taxon>Clostridia</taxon>
        <taxon>Lachnospirales</taxon>
        <taxon>Lachnospiraceae</taxon>
        <taxon>Anaerostipes</taxon>
    </lineage>
</organism>
<feature type="domain" description="DUF4046" evidence="1">
    <location>
        <begin position="109"/>
        <end position="196"/>
    </location>
</feature>
<accession>A0ABR7FQ00</accession>